<sequence length="257" mass="30168">MEKSVIKKLRIVLWAFIIISIPAGYYIYSASLLDKAYKAWEVASISDKDEDIEFALNKIEEAEPFAIFDKNLVNIKVQLLYRKKEYRKVLEAIEEKNLLIYKGLLYEHLDRSDSAAICYEKAIPMLKNQQKKIKKDVHFANEIGRQIALCYTFLSQTDSANKYLTKIPEDYDPELKEWLLQYDYYIENYVSGGYKDYLEGETLLFGTDSISNMNIDSLFTANRFYFDNHSSRGNKHEYEIKKIFEQKAISIGMNRIE</sequence>
<reference evidence="2 3" key="1">
    <citation type="journal article" date="2014" name="Int. J. Syst. Evol. Microbiol.">
        <title>Carboxylicivirga gen. nov. in the family Marinilabiliaceae with two novel species, Carboxylicivirga mesophila sp. nov. and Carboxylicivirga taeanensis sp. nov., and reclassification of Cytophaga fermentans as Saccharicrinis fermentans gen. nov., comb. nov.</title>
        <authorList>
            <person name="Yang S.H."/>
            <person name="Seo H.S."/>
            <person name="Woo J.H."/>
            <person name="Oh H.M."/>
            <person name="Jang H."/>
            <person name="Lee J.H."/>
            <person name="Kim S.J."/>
            <person name="Kwon K.K."/>
        </authorList>
    </citation>
    <scope>NUCLEOTIDE SEQUENCE [LARGE SCALE GENOMIC DNA]</scope>
    <source>
        <strain evidence="2 3">JCM 18290</strain>
    </source>
</reference>
<keyword evidence="3" id="KW-1185">Reference proteome</keyword>
<evidence type="ECO:0008006" key="4">
    <source>
        <dbReference type="Google" id="ProtNLM"/>
    </source>
</evidence>
<evidence type="ECO:0000256" key="1">
    <source>
        <dbReference type="SAM" id="Phobius"/>
    </source>
</evidence>
<feature type="transmembrane region" description="Helical" evidence="1">
    <location>
        <begin position="12"/>
        <end position="28"/>
    </location>
</feature>
<dbReference type="Proteomes" id="UP000721861">
    <property type="component" value="Unassembled WGS sequence"/>
</dbReference>
<proteinExistence type="predicted"/>
<accession>A0ABS5KG47</accession>
<keyword evidence="1" id="KW-0812">Transmembrane</keyword>
<dbReference type="SUPFAM" id="SSF48452">
    <property type="entry name" value="TPR-like"/>
    <property type="match status" value="1"/>
</dbReference>
<dbReference type="InterPro" id="IPR011990">
    <property type="entry name" value="TPR-like_helical_dom_sf"/>
</dbReference>
<evidence type="ECO:0000313" key="2">
    <source>
        <dbReference type="EMBL" id="MBS2213996.1"/>
    </source>
</evidence>
<evidence type="ECO:0000313" key="3">
    <source>
        <dbReference type="Proteomes" id="UP000721861"/>
    </source>
</evidence>
<gene>
    <name evidence="2" type="ORF">KEM09_21485</name>
</gene>
<organism evidence="2 3">
    <name type="scientific">Carboxylicivirga mesophila</name>
    <dbReference type="NCBI Taxonomy" id="1166478"/>
    <lineage>
        <taxon>Bacteria</taxon>
        <taxon>Pseudomonadati</taxon>
        <taxon>Bacteroidota</taxon>
        <taxon>Bacteroidia</taxon>
        <taxon>Marinilabiliales</taxon>
        <taxon>Marinilabiliaceae</taxon>
        <taxon>Carboxylicivirga</taxon>
    </lineage>
</organism>
<dbReference type="RefSeq" id="WP_212231945.1">
    <property type="nucleotide sequence ID" value="NZ_JAGUCN010000046.1"/>
</dbReference>
<dbReference type="EMBL" id="JAGUCN010000046">
    <property type="protein sequence ID" value="MBS2213996.1"/>
    <property type="molecule type" value="Genomic_DNA"/>
</dbReference>
<keyword evidence="1" id="KW-1133">Transmembrane helix</keyword>
<keyword evidence="1" id="KW-0472">Membrane</keyword>
<name>A0ABS5KG47_9BACT</name>
<protein>
    <recommendedName>
        <fullName evidence="4">Tetratricopeptide repeat protein</fullName>
    </recommendedName>
</protein>
<comment type="caution">
    <text evidence="2">The sequence shown here is derived from an EMBL/GenBank/DDBJ whole genome shotgun (WGS) entry which is preliminary data.</text>
</comment>